<name>A0A183UFP0_TOXCA</name>
<dbReference type="WBParaSite" id="TCNE_0000731001-mRNA-1">
    <property type="protein sequence ID" value="TCNE_0000731001-mRNA-1"/>
    <property type="gene ID" value="TCNE_0000731001"/>
</dbReference>
<gene>
    <name evidence="3" type="ORF">TCNE_LOCUS7310</name>
</gene>
<keyword evidence="4" id="KW-1185">Reference proteome</keyword>
<dbReference type="PANTHER" id="PTHR31716">
    <property type="entry name" value="PROTEIN FMC1 HOMOLOG"/>
    <property type="match status" value="1"/>
</dbReference>
<proteinExistence type="inferred from homology"/>
<evidence type="ECO:0000313" key="4">
    <source>
        <dbReference type="Proteomes" id="UP000050794"/>
    </source>
</evidence>
<evidence type="ECO:0000256" key="1">
    <source>
        <dbReference type="ARBA" id="ARBA00009058"/>
    </source>
</evidence>
<protein>
    <recommendedName>
        <fullName evidence="2">Protein FMC1 homolog</fullName>
    </recommendedName>
</protein>
<dbReference type="PANTHER" id="PTHR31716:SF1">
    <property type="entry name" value="PROTEIN FMC1 HOMOLOG"/>
    <property type="match status" value="1"/>
</dbReference>
<reference evidence="3 4" key="2">
    <citation type="submission" date="2018-11" db="EMBL/GenBank/DDBJ databases">
        <authorList>
            <consortium name="Pathogen Informatics"/>
        </authorList>
    </citation>
    <scope>NUCLEOTIDE SEQUENCE [LARGE SCALE GENOMIC DNA]</scope>
</reference>
<evidence type="ECO:0000313" key="3">
    <source>
        <dbReference type="EMBL" id="VDM38631.1"/>
    </source>
</evidence>
<dbReference type="AlphaFoldDB" id="A0A183UFP0"/>
<organism evidence="4 5">
    <name type="scientific">Toxocara canis</name>
    <name type="common">Canine roundworm</name>
    <dbReference type="NCBI Taxonomy" id="6265"/>
    <lineage>
        <taxon>Eukaryota</taxon>
        <taxon>Metazoa</taxon>
        <taxon>Ecdysozoa</taxon>
        <taxon>Nematoda</taxon>
        <taxon>Chromadorea</taxon>
        <taxon>Rhabditida</taxon>
        <taxon>Spirurina</taxon>
        <taxon>Ascaridomorpha</taxon>
        <taxon>Ascaridoidea</taxon>
        <taxon>Toxocaridae</taxon>
        <taxon>Toxocara</taxon>
    </lineage>
</organism>
<evidence type="ECO:0000313" key="5">
    <source>
        <dbReference type="WBParaSite" id="TCNE_0000731001-mRNA-1"/>
    </source>
</evidence>
<dbReference type="EMBL" id="UYWY01019656">
    <property type="protein sequence ID" value="VDM38631.1"/>
    <property type="molecule type" value="Genomic_DNA"/>
</dbReference>
<dbReference type="GO" id="GO:0005739">
    <property type="term" value="C:mitochondrion"/>
    <property type="evidence" value="ECO:0007669"/>
    <property type="project" value="TreeGrafter"/>
</dbReference>
<sequence length="106" mass="12266">MTSVERSSRAVSILRQIFSELRKCDENFTSKSDAVRFIMRESRGHQTTQRIHCKGPNEMEHLASTYRHYLISTRRLEALQEQYKGGERSIAESANLVGLELPERNP</sequence>
<reference evidence="5" key="1">
    <citation type="submission" date="2016-06" db="UniProtKB">
        <authorList>
            <consortium name="WormBaseParasite"/>
        </authorList>
    </citation>
    <scope>IDENTIFICATION</scope>
</reference>
<evidence type="ECO:0000256" key="2">
    <source>
        <dbReference type="ARBA" id="ARBA00013846"/>
    </source>
</evidence>
<comment type="similarity">
    <text evidence="1">Belongs to the FMC1 family.</text>
</comment>
<accession>A0A183UFP0</accession>
<dbReference type="Proteomes" id="UP000050794">
    <property type="component" value="Unassembled WGS sequence"/>
</dbReference>
<dbReference type="InterPro" id="IPR037667">
    <property type="entry name" value="FMC1_homologue"/>
</dbReference>